<protein>
    <submittedName>
        <fullName evidence="16">Crossover junction endonuclease EME1 isoform X1</fullName>
    </submittedName>
</protein>
<feature type="compositionally biased region" description="Basic and acidic residues" evidence="14">
    <location>
        <begin position="105"/>
        <end position="115"/>
    </location>
</feature>
<evidence type="ECO:0000256" key="3">
    <source>
        <dbReference type="ARBA" id="ARBA00005313"/>
    </source>
</evidence>
<evidence type="ECO:0000256" key="12">
    <source>
        <dbReference type="ARBA" id="ARBA00023242"/>
    </source>
</evidence>
<keyword evidence="7" id="KW-0227">DNA damage</keyword>
<accession>A0A6J3LDP8</accession>
<evidence type="ECO:0000256" key="11">
    <source>
        <dbReference type="ARBA" id="ARBA00023204"/>
    </source>
</evidence>
<dbReference type="GO" id="GO:0031297">
    <property type="term" value="P:replication fork processing"/>
    <property type="evidence" value="ECO:0007669"/>
    <property type="project" value="TreeGrafter"/>
</dbReference>
<keyword evidence="4" id="KW-0540">Nuclease</keyword>
<evidence type="ECO:0000256" key="1">
    <source>
        <dbReference type="ARBA" id="ARBA00001946"/>
    </source>
</evidence>
<dbReference type="GO" id="GO:0046872">
    <property type="term" value="F:metal ion binding"/>
    <property type="evidence" value="ECO:0007669"/>
    <property type="project" value="UniProtKB-KW"/>
</dbReference>
<comment type="similarity">
    <text evidence="3">Belongs to the EME1/MMS4 family.</text>
</comment>
<comment type="cofactor">
    <cofactor evidence="1">
        <name>Mg(2+)</name>
        <dbReference type="ChEBI" id="CHEBI:18420"/>
    </cofactor>
</comment>
<dbReference type="GO" id="GO:0048476">
    <property type="term" value="C:Holliday junction resolvase complex"/>
    <property type="evidence" value="ECO:0007669"/>
    <property type="project" value="InterPro"/>
</dbReference>
<name>A0A6J3LDP8_9HYME</name>
<dbReference type="GeneID" id="117240194"/>
<dbReference type="Pfam" id="PF21292">
    <property type="entry name" value="EME1-MUS81_C"/>
    <property type="match status" value="1"/>
</dbReference>
<dbReference type="GO" id="GO:0005634">
    <property type="term" value="C:nucleus"/>
    <property type="evidence" value="ECO:0007669"/>
    <property type="project" value="UniProtKB-SubCell"/>
</dbReference>
<dbReference type="Gene3D" id="3.40.50.10130">
    <property type="match status" value="1"/>
</dbReference>
<evidence type="ECO:0000313" key="16">
    <source>
        <dbReference type="RefSeq" id="XP_033362034.1"/>
    </source>
</evidence>
<dbReference type="PANTHER" id="PTHR21077:SF5">
    <property type="entry name" value="CROSSOVER JUNCTION ENDONUCLEASE MMS4"/>
    <property type="match status" value="1"/>
</dbReference>
<dbReference type="CTD" id="36136"/>
<dbReference type="AlphaFoldDB" id="A0A6J3LDP8"/>
<dbReference type="RefSeq" id="XP_033362034.1">
    <property type="nucleotide sequence ID" value="XM_033506143.1"/>
</dbReference>
<dbReference type="Proteomes" id="UP000504631">
    <property type="component" value="Unplaced"/>
</dbReference>
<organism evidence="15 16">
    <name type="scientific">Bombus vosnesenskii</name>
    <dbReference type="NCBI Taxonomy" id="207650"/>
    <lineage>
        <taxon>Eukaryota</taxon>
        <taxon>Metazoa</taxon>
        <taxon>Ecdysozoa</taxon>
        <taxon>Arthropoda</taxon>
        <taxon>Hexapoda</taxon>
        <taxon>Insecta</taxon>
        <taxon>Pterygota</taxon>
        <taxon>Neoptera</taxon>
        <taxon>Endopterygota</taxon>
        <taxon>Hymenoptera</taxon>
        <taxon>Apocrita</taxon>
        <taxon>Aculeata</taxon>
        <taxon>Apoidea</taxon>
        <taxon>Anthophila</taxon>
        <taxon>Apidae</taxon>
        <taxon>Bombus</taxon>
        <taxon>Pyrobombus</taxon>
    </lineage>
</organism>
<evidence type="ECO:0000256" key="4">
    <source>
        <dbReference type="ARBA" id="ARBA00022722"/>
    </source>
</evidence>
<comment type="subcellular location">
    <subcellularLocation>
        <location evidence="2">Nucleus</location>
    </subcellularLocation>
</comment>
<evidence type="ECO:0000256" key="9">
    <source>
        <dbReference type="ARBA" id="ARBA00022842"/>
    </source>
</evidence>
<keyword evidence="15" id="KW-1185">Reference proteome</keyword>
<keyword evidence="9" id="KW-0460">Magnesium</keyword>
<keyword evidence="6 16" id="KW-0255">Endonuclease</keyword>
<keyword evidence="13" id="KW-0469">Meiosis</keyword>
<feature type="region of interest" description="Disordered" evidence="14">
    <location>
        <begin position="98"/>
        <end position="125"/>
    </location>
</feature>
<evidence type="ECO:0000256" key="5">
    <source>
        <dbReference type="ARBA" id="ARBA00022723"/>
    </source>
</evidence>
<keyword evidence="10" id="KW-0233">DNA recombination</keyword>
<dbReference type="InterPro" id="IPR047524">
    <property type="entry name" value="XPF_nuclease_EME1_plant/arthr"/>
</dbReference>
<keyword evidence="12" id="KW-0539">Nucleus</keyword>
<dbReference type="KEGG" id="bvk:117240194"/>
<dbReference type="CDD" id="cd20083">
    <property type="entry name" value="XPF_nuclease_EME"/>
    <property type="match status" value="1"/>
</dbReference>
<sequence length="479" mass="54689">MITDVVVLSDSNESSLSVQSNSNNRSLSHNYNSSDLEFPAINFHHIINEDDVSKSRNIDIASCSSNFNTNRSSYQTDDKHTANSKNFKQYNVRKFSYNVSNSSDSDEKSSNTERQRKGKGTVRKKSRIELNEEKLKKQECLMREKALKAIAVKKSKDIKPGECMKFIEVVLDNDIKNVAPITDIIDTLRNAGVTYTVKTEFISNSITWKRSIENSYIDDTNKICTVTDVEQISQILIIWNWDEAVIKVTDGSFCTSISSIKSSLPDYKITLVIFGIEDYFACREQRRNLKESRTKKKTYIEKYHQMSTYPHKISRKHLETCLNEIQIISDCSSRLINNSQDLALMIYQYTKAIAEIPYKSEKNKNLTNKFDWYVMGDNRNTVKVDKSGNGLKRLWQQQLCQFNLSSLEIAEAICSVYPSPANLIEAYMNCTDTEGVNLLKDIPIRRAAGPLTTVRKVGPELSKKVYLMFSSKNGENVLS</sequence>
<proteinExistence type="inferred from homology"/>
<evidence type="ECO:0000256" key="2">
    <source>
        <dbReference type="ARBA" id="ARBA00004123"/>
    </source>
</evidence>
<dbReference type="GO" id="GO:0006302">
    <property type="term" value="P:double-strand break repair"/>
    <property type="evidence" value="ECO:0007669"/>
    <property type="project" value="TreeGrafter"/>
</dbReference>
<feature type="compositionally biased region" description="Basic residues" evidence="14">
    <location>
        <begin position="116"/>
        <end position="125"/>
    </location>
</feature>
<keyword evidence="11" id="KW-0234">DNA repair</keyword>
<evidence type="ECO:0000256" key="14">
    <source>
        <dbReference type="SAM" id="MobiDB-lite"/>
    </source>
</evidence>
<evidence type="ECO:0000313" key="15">
    <source>
        <dbReference type="Proteomes" id="UP000504631"/>
    </source>
</evidence>
<dbReference type="FunFam" id="1.10.150.670:FF:000002">
    <property type="entry name" value="Crossover junction endonuclease EME1"/>
    <property type="match status" value="1"/>
</dbReference>
<dbReference type="Gene3D" id="1.10.150.670">
    <property type="entry name" value="Crossover junction endonuclease EME1, DNA-binding domain"/>
    <property type="match status" value="1"/>
</dbReference>
<keyword evidence="8" id="KW-0378">Hydrolase</keyword>
<dbReference type="GO" id="GO:0031573">
    <property type="term" value="P:mitotic intra-S DNA damage checkpoint signaling"/>
    <property type="evidence" value="ECO:0007669"/>
    <property type="project" value="TreeGrafter"/>
</dbReference>
<dbReference type="GO" id="GO:0000712">
    <property type="term" value="P:resolution of meiotic recombination intermediates"/>
    <property type="evidence" value="ECO:0007669"/>
    <property type="project" value="TreeGrafter"/>
</dbReference>
<gene>
    <name evidence="16" type="primary">LOC117240194</name>
</gene>
<evidence type="ECO:0000256" key="8">
    <source>
        <dbReference type="ARBA" id="ARBA00022801"/>
    </source>
</evidence>
<keyword evidence="5" id="KW-0479">Metal-binding</keyword>
<dbReference type="PANTHER" id="PTHR21077">
    <property type="entry name" value="EME1 PROTEIN"/>
    <property type="match status" value="1"/>
</dbReference>
<dbReference type="InterPro" id="IPR033310">
    <property type="entry name" value="Mms4/EME1/EME2"/>
</dbReference>
<reference evidence="16" key="1">
    <citation type="submission" date="2025-08" db="UniProtKB">
        <authorList>
            <consortium name="RefSeq"/>
        </authorList>
    </citation>
    <scope>IDENTIFICATION</scope>
    <source>
        <tissue evidence="16">Muscle</tissue>
    </source>
</reference>
<evidence type="ECO:0000256" key="6">
    <source>
        <dbReference type="ARBA" id="ARBA00022759"/>
    </source>
</evidence>
<dbReference type="GO" id="GO:0008821">
    <property type="term" value="F:crossover junction DNA endonuclease activity"/>
    <property type="evidence" value="ECO:0007669"/>
    <property type="project" value="TreeGrafter"/>
</dbReference>
<evidence type="ECO:0000256" key="13">
    <source>
        <dbReference type="ARBA" id="ARBA00023254"/>
    </source>
</evidence>
<dbReference type="InterPro" id="IPR042530">
    <property type="entry name" value="EME1/EME2_C"/>
</dbReference>
<evidence type="ECO:0000256" key="10">
    <source>
        <dbReference type="ARBA" id="ARBA00023172"/>
    </source>
</evidence>
<evidence type="ECO:0000256" key="7">
    <source>
        <dbReference type="ARBA" id="ARBA00022763"/>
    </source>
</evidence>